<dbReference type="Pfam" id="PF00593">
    <property type="entry name" value="TonB_dep_Rec_b-barrel"/>
    <property type="match status" value="1"/>
</dbReference>
<comment type="caution">
    <text evidence="8">The sequence shown here is derived from an EMBL/GenBank/DDBJ whole genome shotgun (WGS) entry which is preliminary data.</text>
</comment>
<feature type="signal peptide" evidence="5">
    <location>
        <begin position="1"/>
        <end position="23"/>
    </location>
</feature>
<dbReference type="InterPro" id="IPR012910">
    <property type="entry name" value="Plug_dom"/>
</dbReference>
<evidence type="ECO:0000256" key="1">
    <source>
        <dbReference type="ARBA" id="ARBA00004442"/>
    </source>
</evidence>
<dbReference type="Proteomes" id="UP000256899">
    <property type="component" value="Unassembled WGS sequence"/>
</dbReference>
<feature type="domain" description="TonB-dependent receptor-like beta-barrel" evidence="6">
    <location>
        <begin position="398"/>
        <end position="857"/>
    </location>
</feature>
<evidence type="ECO:0000256" key="5">
    <source>
        <dbReference type="SAM" id="SignalP"/>
    </source>
</evidence>
<feature type="domain" description="TonB-dependent receptor plug" evidence="7">
    <location>
        <begin position="58"/>
        <end position="155"/>
    </location>
</feature>
<name>A0A3E0U1E0_9GAMM</name>
<feature type="chain" id="PRO_5017631368" evidence="5">
    <location>
        <begin position="24"/>
        <end position="890"/>
    </location>
</feature>
<reference evidence="9" key="1">
    <citation type="submission" date="2018-08" db="EMBL/GenBank/DDBJ databases">
        <title>Thalassotalea euphylliae genome.</title>
        <authorList>
            <person name="Summers S."/>
            <person name="Rice S.A."/>
            <person name="Freckelton M.L."/>
            <person name="Nedved B.T."/>
            <person name="Hadfield M.G."/>
        </authorList>
    </citation>
    <scope>NUCLEOTIDE SEQUENCE [LARGE SCALE GENOMIC DNA]</scope>
    <source>
        <strain evidence="9">H3</strain>
    </source>
</reference>
<keyword evidence="8" id="KW-0675">Receptor</keyword>
<evidence type="ECO:0000259" key="6">
    <source>
        <dbReference type="Pfam" id="PF00593"/>
    </source>
</evidence>
<keyword evidence="5" id="KW-0732">Signal</keyword>
<keyword evidence="9" id="KW-1185">Reference proteome</keyword>
<dbReference type="NCBIfam" id="TIGR01782">
    <property type="entry name" value="TonB-Xanth-Caul"/>
    <property type="match status" value="1"/>
</dbReference>
<dbReference type="Gene3D" id="2.40.170.20">
    <property type="entry name" value="TonB-dependent receptor, beta-barrel domain"/>
    <property type="match status" value="1"/>
</dbReference>
<protein>
    <submittedName>
        <fullName evidence="8">TonB-dependent receptor</fullName>
    </submittedName>
</protein>
<evidence type="ECO:0000259" key="7">
    <source>
        <dbReference type="Pfam" id="PF07715"/>
    </source>
</evidence>
<comment type="similarity">
    <text evidence="4">Belongs to the TonB-dependent receptor family.</text>
</comment>
<evidence type="ECO:0000256" key="2">
    <source>
        <dbReference type="ARBA" id="ARBA00023136"/>
    </source>
</evidence>
<organism evidence="8 9">
    <name type="scientific">Thalassotalea euphylliae</name>
    <dbReference type="NCBI Taxonomy" id="1655234"/>
    <lineage>
        <taxon>Bacteria</taxon>
        <taxon>Pseudomonadati</taxon>
        <taxon>Pseudomonadota</taxon>
        <taxon>Gammaproteobacteria</taxon>
        <taxon>Alteromonadales</taxon>
        <taxon>Colwelliaceae</taxon>
        <taxon>Thalassotalea</taxon>
    </lineage>
</organism>
<dbReference type="InterPro" id="IPR036942">
    <property type="entry name" value="Beta-barrel_TonB_sf"/>
</dbReference>
<comment type="subcellular location">
    <subcellularLocation>
        <location evidence="1 4">Cell outer membrane</location>
    </subcellularLocation>
</comment>
<dbReference type="SUPFAM" id="SSF56935">
    <property type="entry name" value="Porins"/>
    <property type="match status" value="1"/>
</dbReference>
<evidence type="ECO:0000256" key="4">
    <source>
        <dbReference type="RuleBase" id="RU003357"/>
    </source>
</evidence>
<accession>A0A3E0U1E0</accession>
<dbReference type="InterPro" id="IPR037066">
    <property type="entry name" value="Plug_dom_sf"/>
</dbReference>
<keyword evidence="2 4" id="KW-0472">Membrane</keyword>
<sequence length="890" mass="97635">MEYKKNLLAASILSAFASVPVFAQESGQSAEETEVIEVRGIRSSIINALNVKRADIKIVDGISADDIGKLPNDNIAEAIQRIPGVQITRSQGRGGQIAVRGLDPRLARTTVNGQTFAAAGFDGFNFGFVESEVASSINVYKSPTADLDEGGLAGVVNIETASALDFDERRAIISVDGIYGDLDKEVDPRLSATFADKFLDDKLGVLFNVVSEDVNTRFDAIWIQSPRLVDTNGDGEDNAVRLSKTRSRIERYEADGLTFNLALDYKVNDQLTLGLKGIKAENVGVNSIANLRPDFNTGDNIVDSKIEPTSVDGAKDTIFATEADNVQLWNLPVYRTDDMKTYAYTADMEWTDGTWTVSSALHTSKGESFQNNQFFIFNFNVDHLAADMTSSGAGDTNDLSFVSSQAVNDPNTWSANARPDAVNSISLGANQPKGTELEENAFQIDVDRMFDNGILSSVEFGVKYRNEKSERTRTRVTHDAALVAQVMPDFTEVSQNAATNFLGGNRPNGWPAHWLTVDLPRLLDMVLTPEVRATRQETEFRGDIFSAERDIYAAYAMANFEGEIGEMPFRANLGVRHIRTEQTSNAPVVQGDQDVNFDSDYNNTLPSFSFSLDINDDWVTRFSASQVLIRPKLAASNFNRTVRQVEDPSAGTTDYTIVEGNPNLEPQLADAFDATLEYYYGDGNAVYTSVFYKDVTDAVGTRSVCPSTFDLATGALSEASGVCMDSAGNTFDISQTYNSPEGNTYKGIEFGVTHNFENGFGVVFNTTYLEADSGEQDPITGEDLPPINLSKNTYNFIGYYETDDFAIRAAYNYRSSFLASLGGFLGVQQRDSRGQLDISSSYNVNDNLTLSIRALNVTGEPDVDYSGVPERFQQLGYGGRTYYLGARYEF</sequence>
<dbReference type="CDD" id="cd01347">
    <property type="entry name" value="ligand_gated_channel"/>
    <property type="match status" value="1"/>
</dbReference>
<evidence type="ECO:0000256" key="3">
    <source>
        <dbReference type="ARBA" id="ARBA00023237"/>
    </source>
</evidence>
<dbReference type="InterPro" id="IPR010104">
    <property type="entry name" value="TonB_rcpt_bac"/>
</dbReference>
<gene>
    <name evidence="8" type="ORF">DXX94_08475</name>
</gene>
<dbReference type="AlphaFoldDB" id="A0A3E0U1E0"/>
<dbReference type="GO" id="GO:0009279">
    <property type="term" value="C:cell outer membrane"/>
    <property type="evidence" value="ECO:0007669"/>
    <property type="project" value="UniProtKB-SubCell"/>
</dbReference>
<keyword evidence="4" id="KW-0798">TonB box</keyword>
<dbReference type="InterPro" id="IPR000531">
    <property type="entry name" value="Beta-barrel_TonB"/>
</dbReference>
<dbReference type="Pfam" id="PF07715">
    <property type="entry name" value="Plug"/>
    <property type="match status" value="1"/>
</dbReference>
<dbReference type="EMBL" id="QUOT01000001">
    <property type="protein sequence ID" value="REL30748.1"/>
    <property type="molecule type" value="Genomic_DNA"/>
</dbReference>
<dbReference type="PANTHER" id="PTHR40980">
    <property type="entry name" value="PLUG DOMAIN-CONTAINING PROTEIN"/>
    <property type="match status" value="1"/>
</dbReference>
<dbReference type="Gene3D" id="2.170.130.10">
    <property type="entry name" value="TonB-dependent receptor, plug domain"/>
    <property type="match status" value="1"/>
</dbReference>
<keyword evidence="3" id="KW-0998">Cell outer membrane</keyword>
<proteinExistence type="inferred from homology"/>
<dbReference type="PANTHER" id="PTHR40980:SF3">
    <property type="entry name" value="TONB-DEPENDENT RECEPTOR-LIKE BETA-BARREL DOMAIN-CONTAINING PROTEIN"/>
    <property type="match status" value="1"/>
</dbReference>
<evidence type="ECO:0000313" key="9">
    <source>
        <dbReference type="Proteomes" id="UP000256899"/>
    </source>
</evidence>
<evidence type="ECO:0000313" key="8">
    <source>
        <dbReference type="EMBL" id="REL30748.1"/>
    </source>
</evidence>
<dbReference type="RefSeq" id="WP_116015174.1">
    <property type="nucleotide sequence ID" value="NZ_QUOT01000001.1"/>
</dbReference>